<keyword evidence="11 16" id="KW-1133">Transmembrane helix</keyword>
<dbReference type="UniPathway" id="UPA00219"/>
<evidence type="ECO:0000256" key="11">
    <source>
        <dbReference type="ARBA" id="ARBA00022989"/>
    </source>
</evidence>
<evidence type="ECO:0000256" key="13">
    <source>
        <dbReference type="ARBA" id="ARBA00023210"/>
    </source>
</evidence>
<dbReference type="Gene3D" id="1.10.150.770">
    <property type="match status" value="1"/>
</dbReference>
<keyword evidence="2 16" id="KW-1003">Cell membrane</keyword>
<evidence type="ECO:0000256" key="15">
    <source>
        <dbReference type="ARBA" id="ARBA00023316"/>
    </source>
</evidence>
<proteinExistence type="inferred from homology"/>
<organism evidence="19 20">
    <name type="scientific">Pigmentiphaga litoralis</name>
    <dbReference type="NCBI Taxonomy" id="516702"/>
    <lineage>
        <taxon>Bacteria</taxon>
        <taxon>Pseudomonadati</taxon>
        <taxon>Pseudomonadota</taxon>
        <taxon>Betaproteobacteria</taxon>
        <taxon>Burkholderiales</taxon>
        <taxon>Alcaligenaceae</taxon>
        <taxon>Pigmentiphaga</taxon>
    </lineage>
</organism>
<dbReference type="InterPro" id="IPR050515">
    <property type="entry name" value="Beta-lactam/transpept"/>
</dbReference>
<reference evidence="19 20" key="1">
    <citation type="submission" date="2020-07" db="EMBL/GenBank/DDBJ databases">
        <title>Genomic Encyclopedia of Type Strains, Phase IV (KMG-V): Genome sequencing to study the core and pangenomes of soil and plant-associated prokaryotes.</title>
        <authorList>
            <person name="Whitman W."/>
        </authorList>
    </citation>
    <scope>NUCLEOTIDE SEQUENCE [LARGE SCALE GENOMIC DNA]</scope>
    <source>
        <strain evidence="19 20">SAS40</strain>
    </source>
</reference>
<dbReference type="GO" id="GO:0008360">
    <property type="term" value="P:regulation of cell shape"/>
    <property type="evidence" value="ECO:0007669"/>
    <property type="project" value="UniProtKB-KW"/>
</dbReference>
<evidence type="ECO:0000259" key="18">
    <source>
        <dbReference type="Pfam" id="PF03717"/>
    </source>
</evidence>
<evidence type="ECO:0000256" key="16">
    <source>
        <dbReference type="HAMAP-Rule" id="MF_02080"/>
    </source>
</evidence>
<dbReference type="GO" id="GO:0006508">
    <property type="term" value="P:proteolysis"/>
    <property type="evidence" value="ECO:0007669"/>
    <property type="project" value="UniProtKB-KW"/>
</dbReference>
<dbReference type="InterPro" id="IPR012338">
    <property type="entry name" value="Beta-lactam/transpept-like"/>
</dbReference>
<keyword evidence="4 16" id="KW-0132">Cell division</keyword>
<keyword evidence="15 16" id="KW-0961">Cell wall biogenesis/degradation</keyword>
<evidence type="ECO:0000256" key="6">
    <source>
        <dbReference type="ARBA" id="ARBA00022670"/>
    </source>
</evidence>
<evidence type="ECO:0000259" key="17">
    <source>
        <dbReference type="Pfam" id="PF00905"/>
    </source>
</evidence>
<dbReference type="GO" id="GO:0008955">
    <property type="term" value="F:peptidoglycan glycosyltransferase activity"/>
    <property type="evidence" value="ECO:0007669"/>
    <property type="project" value="InterPro"/>
</dbReference>
<evidence type="ECO:0000256" key="1">
    <source>
        <dbReference type="ARBA" id="ARBA00004370"/>
    </source>
</evidence>
<dbReference type="Gene3D" id="3.90.1310.10">
    <property type="entry name" value="Penicillin-binding protein 2a (Domain 2)"/>
    <property type="match status" value="1"/>
</dbReference>
<evidence type="ECO:0000256" key="8">
    <source>
        <dbReference type="ARBA" id="ARBA00022801"/>
    </source>
</evidence>
<comment type="catalytic activity">
    <reaction evidence="16">
        <text>Preferential cleavage: (Ac)2-L-Lys-D-Ala-|-D-Ala. Also transpeptidation of peptidyl-alanyl moieties that are N-acyl substituents of D-alanine.</text>
        <dbReference type="EC" id="3.4.16.4"/>
    </reaction>
</comment>
<evidence type="ECO:0000256" key="10">
    <source>
        <dbReference type="ARBA" id="ARBA00022984"/>
    </source>
</evidence>
<keyword evidence="7 16" id="KW-0812">Transmembrane</keyword>
<dbReference type="Pfam" id="PF03717">
    <property type="entry name" value="PBP_dimer"/>
    <property type="match status" value="1"/>
</dbReference>
<dbReference type="GO" id="GO:0005886">
    <property type="term" value="C:plasma membrane"/>
    <property type="evidence" value="ECO:0007669"/>
    <property type="project" value="UniProtKB-UniRule"/>
</dbReference>
<dbReference type="SUPFAM" id="SSF56601">
    <property type="entry name" value="beta-lactamase/transpeptidase-like"/>
    <property type="match status" value="1"/>
</dbReference>
<dbReference type="EC" id="3.4.16.4" evidence="16"/>
<protein>
    <recommendedName>
        <fullName evidence="16">Peptidoglycan D,D-transpeptidase FtsI</fullName>
        <ecNumber evidence="16">3.4.16.4</ecNumber>
    </recommendedName>
    <alternativeName>
        <fullName evidence="16">Penicillin-binding protein 3</fullName>
        <shortName evidence="16">PBP-3</shortName>
    </alternativeName>
</protein>
<evidence type="ECO:0000256" key="5">
    <source>
        <dbReference type="ARBA" id="ARBA00022645"/>
    </source>
</evidence>
<keyword evidence="8 16" id="KW-0378">Hydrolase</keyword>
<dbReference type="GO" id="GO:0043093">
    <property type="term" value="P:FtsZ-dependent cytokinesis"/>
    <property type="evidence" value="ECO:0007669"/>
    <property type="project" value="UniProtKB-UniRule"/>
</dbReference>
<feature type="domain" description="Penicillin-binding protein dimerisation" evidence="18">
    <location>
        <begin position="69"/>
        <end position="216"/>
    </location>
</feature>
<keyword evidence="20" id="KW-1185">Reference proteome</keyword>
<evidence type="ECO:0000256" key="9">
    <source>
        <dbReference type="ARBA" id="ARBA00022960"/>
    </source>
</evidence>
<dbReference type="InterPro" id="IPR037532">
    <property type="entry name" value="FtsI_transpept"/>
</dbReference>
<dbReference type="RefSeq" id="WP_179588828.1">
    <property type="nucleotide sequence ID" value="NZ_JACBYR010000002.1"/>
</dbReference>
<dbReference type="GO" id="GO:0009252">
    <property type="term" value="P:peptidoglycan biosynthetic process"/>
    <property type="evidence" value="ECO:0007669"/>
    <property type="project" value="UniProtKB-UniRule"/>
</dbReference>
<keyword evidence="6 16" id="KW-0645">Protease</keyword>
<dbReference type="GO" id="GO:0000917">
    <property type="term" value="P:division septum assembly"/>
    <property type="evidence" value="ECO:0007669"/>
    <property type="project" value="UniProtKB-KW"/>
</dbReference>
<dbReference type="InterPro" id="IPR005311">
    <property type="entry name" value="PBP_dimer"/>
</dbReference>
<dbReference type="SUPFAM" id="SSF56519">
    <property type="entry name" value="Penicillin binding protein dimerisation domain"/>
    <property type="match status" value="1"/>
</dbReference>
<comment type="subcellular location">
    <subcellularLocation>
        <location evidence="1">Membrane</location>
    </subcellularLocation>
</comment>
<dbReference type="Pfam" id="PF00905">
    <property type="entry name" value="Transpeptidase"/>
    <property type="match status" value="1"/>
</dbReference>
<keyword evidence="9 16" id="KW-0133">Cell shape</keyword>
<comment type="pathway">
    <text evidence="16">Cell wall biogenesis; peptidoglycan biosynthesis.</text>
</comment>
<comment type="caution">
    <text evidence="19">The sequence shown here is derived from an EMBL/GenBank/DDBJ whole genome shotgun (WGS) entry which is preliminary data.</text>
</comment>
<sequence>MKRKSTQSVRFSSNPVLHAKLPPWRSRFVLFLLFAGFATLMVRALYLQGLSNEFLQRQGESRYARTLVLPASRGKITDRNGVVIASSVPARAVWAIPEDVKAPPDKLAELANLLGIPLRDLQRKLSNEDKTFVYLKRQLTVETADKVAALGLEGIHQQRETMRYYPEGEMVAHVLGFTNIEDKGQEGIELAYNSQLAGRAGSRRVIKDRLGRVVEDVQAVRSPANGHDLTLSIDTRIQYLLFSQLKAAVDKSKARGAAAVVVDTRTGEILALVNLPTYNPNAREGLNGGQLRNRALTDTFEPGSTIKPFSIALAMDLGRIRPTSTFDTGNGRMTFFGRSISDTHGYGVLSTAGVIEKSSNIGTSLIANLIENREMWNKYSELGFGQVPKLDFPGAVAGRLRPYDRWRPIEKATMAYGYGLSVSLVQMAQAYTVFARNGDMVPLSFLKTDREPTPTQVYTPATARTMRKMMEAVTGAGGTAVQAQVMGYRIAGKTGTARKIINGAYSTKYVASFIGLAPASNPRLVVAVMMDEPTTGSVYGGAVAGPVFSNVVGGTLRLMGVEPDAPFKSLVVPDVPLMEEVL</sequence>
<dbReference type="InterPro" id="IPR036138">
    <property type="entry name" value="PBP_dimer_sf"/>
</dbReference>
<accession>A0A7Y9IYI4</accession>
<keyword evidence="5 16" id="KW-0121">Carboxypeptidase</keyword>
<comment type="function">
    <text evidence="16">Catalyzes cross-linking of the peptidoglycan cell wall at the division septum.</text>
</comment>
<dbReference type="PANTHER" id="PTHR30627">
    <property type="entry name" value="PEPTIDOGLYCAN D,D-TRANSPEPTIDASE"/>
    <property type="match status" value="1"/>
</dbReference>
<keyword evidence="13 16" id="KW-0717">Septation</keyword>
<dbReference type="AlphaFoldDB" id="A0A7Y9IYI4"/>
<dbReference type="GO" id="GO:0071555">
    <property type="term" value="P:cell wall organization"/>
    <property type="evidence" value="ECO:0007669"/>
    <property type="project" value="UniProtKB-KW"/>
</dbReference>
<keyword evidence="12 16" id="KW-0472">Membrane</keyword>
<dbReference type="Gene3D" id="3.40.710.10">
    <property type="entry name" value="DD-peptidase/beta-lactamase superfamily"/>
    <property type="match status" value="1"/>
</dbReference>
<evidence type="ECO:0000256" key="12">
    <source>
        <dbReference type="ARBA" id="ARBA00023136"/>
    </source>
</evidence>
<dbReference type="HAMAP" id="MF_02080">
    <property type="entry name" value="FtsI_transpept"/>
    <property type="match status" value="1"/>
</dbReference>
<comment type="similarity">
    <text evidence="16">Belongs to the transpeptidase family. FtsI subfamily.</text>
</comment>
<keyword evidence="10 16" id="KW-0573">Peptidoglycan synthesis</keyword>
<evidence type="ECO:0000313" key="19">
    <source>
        <dbReference type="EMBL" id="NYE84788.1"/>
    </source>
</evidence>
<keyword evidence="14 16" id="KW-0131">Cell cycle</keyword>
<feature type="domain" description="Penicillin-binding protein transpeptidase" evidence="17">
    <location>
        <begin position="258"/>
        <end position="551"/>
    </location>
</feature>
<name>A0A7Y9IYI4_9BURK</name>
<dbReference type="InterPro" id="IPR001460">
    <property type="entry name" value="PCN-bd_Tpept"/>
</dbReference>
<keyword evidence="3 16" id="KW-0997">Cell inner membrane</keyword>
<evidence type="ECO:0000256" key="7">
    <source>
        <dbReference type="ARBA" id="ARBA00022692"/>
    </source>
</evidence>
<evidence type="ECO:0000313" key="20">
    <source>
        <dbReference type="Proteomes" id="UP000542125"/>
    </source>
</evidence>
<evidence type="ECO:0000256" key="4">
    <source>
        <dbReference type="ARBA" id="ARBA00022618"/>
    </source>
</evidence>
<dbReference type="GO" id="GO:0009002">
    <property type="term" value="F:serine-type D-Ala-D-Ala carboxypeptidase activity"/>
    <property type="evidence" value="ECO:0007669"/>
    <property type="project" value="UniProtKB-UniRule"/>
</dbReference>
<dbReference type="Proteomes" id="UP000542125">
    <property type="component" value="Unassembled WGS sequence"/>
</dbReference>
<evidence type="ECO:0000256" key="14">
    <source>
        <dbReference type="ARBA" id="ARBA00023306"/>
    </source>
</evidence>
<dbReference type="GO" id="GO:0008658">
    <property type="term" value="F:penicillin binding"/>
    <property type="evidence" value="ECO:0007669"/>
    <property type="project" value="InterPro"/>
</dbReference>
<evidence type="ECO:0000256" key="2">
    <source>
        <dbReference type="ARBA" id="ARBA00022475"/>
    </source>
</evidence>
<evidence type="ECO:0000256" key="3">
    <source>
        <dbReference type="ARBA" id="ARBA00022519"/>
    </source>
</evidence>
<dbReference type="EMBL" id="JACBYR010000002">
    <property type="protein sequence ID" value="NYE84788.1"/>
    <property type="molecule type" value="Genomic_DNA"/>
</dbReference>
<dbReference type="Gene3D" id="3.30.450.330">
    <property type="match status" value="1"/>
</dbReference>
<gene>
    <name evidence="16" type="primary">ftsI</name>
    <name evidence="19" type="ORF">FHW18_004095</name>
</gene>
<dbReference type="PANTHER" id="PTHR30627:SF1">
    <property type="entry name" value="PEPTIDOGLYCAN D,D-TRANSPEPTIDASE FTSI"/>
    <property type="match status" value="1"/>
</dbReference>
<feature type="active site" description="Acyl-ester intermediate" evidence="16">
    <location>
        <position position="304"/>
    </location>
</feature>